<name>A0A6L9S2Q8_9ACTN</name>
<dbReference type="EMBL" id="JAAGOA010000001">
    <property type="protein sequence ID" value="NED98821.1"/>
    <property type="molecule type" value="Genomic_DNA"/>
</dbReference>
<dbReference type="InterPro" id="IPR016181">
    <property type="entry name" value="Acyl_CoA_acyltransferase"/>
</dbReference>
<organism evidence="2 3">
    <name type="scientific">Phytoactinopolyspora halotolerans</name>
    <dbReference type="NCBI Taxonomy" id="1981512"/>
    <lineage>
        <taxon>Bacteria</taxon>
        <taxon>Bacillati</taxon>
        <taxon>Actinomycetota</taxon>
        <taxon>Actinomycetes</taxon>
        <taxon>Jiangellales</taxon>
        <taxon>Jiangellaceae</taxon>
        <taxon>Phytoactinopolyspora</taxon>
    </lineage>
</organism>
<comment type="caution">
    <text evidence="2">The sequence shown here is derived from an EMBL/GenBank/DDBJ whole genome shotgun (WGS) entry which is preliminary data.</text>
</comment>
<dbReference type="SUPFAM" id="SSF55729">
    <property type="entry name" value="Acyl-CoA N-acyltransferases (Nat)"/>
    <property type="match status" value="1"/>
</dbReference>
<gene>
    <name evidence="2" type="ORF">G1H10_01405</name>
</gene>
<keyword evidence="3" id="KW-1185">Reference proteome</keyword>
<proteinExistence type="predicted"/>
<feature type="domain" description="N-acetyltransferase" evidence="1">
    <location>
        <begin position="1"/>
        <end position="207"/>
    </location>
</feature>
<dbReference type="InterPro" id="IPR000182">
    <property type="entry name" value="GNAT_dom"/>
</dbReference>
<dbReference type="PROSITE" id="PS51186">
    <property type="entry name" value="GNAT"/>
    <property type="match status" value="1"/>
</dbReference>
<protein>
    <submittedName>
        <fullName evidence="2">GNAT family N-acetyltransferase</fullName>
    </submittedName>
</protein>
<dbReference type="AlphaFoldDB" id="A0A6L9S2Q8"/>
<dbReference type="Proteomes" id="UP000475214">
    <property type="component" value="Unassembled WGS sequence"/>
</dbReference>
<dbReference type="PANTHER" id="PTHR13170:SF16">
    <property type="entry name" value="PROTEIN O-GLCNACASE"/>
    <property type="match status" value="1"/>
</dbReference>
<dbReference type="InterPro" id="IPR051822">
    <property type="entry name" value="Glycosyl_Hydrolase_84"/>
</dbReference>
<reference evidence="2 3" key="1">
    <citation type="submission" date="2020-02" db="EMBL/GenBank/DDBJ databases">
        <authorList>
            <person name="Li X.-J."/>
            <person name="Han X.-M."/>
        </authorList>
    </citation>
    <scope>NUCLEOTIDE SEQUENCE [LARGE SCALE GENOMIC DNA]</scope>
    <source>
        <strain evidence="2 3">CCTCC AB 2017055</strain>
    </source>
</reference>
<dbReference type="Gene3D" id="3.40.630.30">
    <property type="match status" value="1"/>
</dbReference>
<evidence type="ECO:0000259" key="1">
    <source>
        <dbReference type="PROSITE" id="PS51186"/>
    </source>
</evidence>
<dbReference type="Pfam" id="PF00583">
    <property type="entry name" value="Acetyltransf_1"/>
    <property type="match status" value="1"/>
</dbReference>
<evidence type="ECO:0000313" key="3">
    <source>
        <dbReference type="Proteomes" id="UP000475214"/>
    </source>
</evidence>
<dbReference type="CDD" id="cd04301">
    <property type="entry name" value="NAT_SF"/>
    <property type="match status" value="1"/>
</dbReference>
<dbReference type="PANTHER" id="PTHR13170">
    <property type="entry name" value="O-GLCNACASE"/>
    <property type="match status" value="1"/>
</dbReference>
<sequence>MHIRSYRSGDLPALYDICLRTGDSGEDATGQFADPKLIGEIFAAPYAAHDPGLISVATDDDGVAGYVIGCLDTLAFEDWCEREWWPPLRKRYPEPADDDTSRDARMIRMIHAPVPTHPRPYLEVPATHPSHLHIDLLPRAQGHGVGRRLIERLLDQLTALGSPGVHLGVSARNHRAIGFYERLGFTRLVEPPTDRPPAGYTLGMKLPR</sequence>
<accession>A0A6L9S2Q8</accession>
<evidence type="ECO:0000313" key="2">
    <source>
        <dbReference type="EMBL" id="NED98821.1"/>
    </source>
</evidence>
<dbReference type="RefSeq" id="WP_163731564.1">
    <property type="nucleotide sequence ID" value="NZ_JAAGOA010000001.1"/>
</dbReference>
<keyword evidence="2" id="KW-0808">Transferase</keyword>
<dbReference type="GO" id="GO:0016747">
    <property type="term" value="F:acyltransferase activity, transferring groups other than amino-acyl groups"/>
    <property type="evidence" value="ECO:0007669"/>
    <property type="project" value="InterPro"/>
</dbReference>